<dbReference type="SUPFAM" id="SSF52151">
    <property type="entry name" value="FabD/lysophospholipase-like"/>
    <property type="match status" value="1"/>
</dbReference>
<dbReference type="InterPro" id="IPR050301">
    <property type="entry name" value="NTE"/>
</dbReference>
<keyword evidence="7" id="KW-1185">Reference proteome</keyword>
<feature type="short sequence motif" description="GXSXG" evidence="4">
    <location>
        <begin position="57"/>
        <end position="61"/>
    </location>
</feature>
<evidence type="ECO:0000256" key="1">
    <source>
        <dbReference type="ARBA" id="ARBA00022801"/>
    </source>
</evidence>
<protein>
    <submittedName>
        <fullName evidence="6">Patatin</fullName>
    </submittedName>
</protein>
<feature type="short sequence motif" description="GXGXXG" evidence="4">
    <location>
        <begin position="30"/>
        <end position="35"/>
    </location>
</feature>
<evidence type="ECO:0000313" key="6">
    <source>
        <dbReference type="EMBL" id="PSH60225.1"/>
    </source>
</evidence>
<feature type="active site" description="Nucleophile" evidence="4">
    <location>
        <position position="59"/>
    </location>
</feature>
<dbReference type="Pfam" id="PF01734">
    <property type="entry name" value="Patatin"/>
    <property type="match status" value="1"/>
</dbReference>
<keyword evidence="3 4" id="KW-0443">Lipid metabolism</keyword>
<dbReference type="InterPro" id="IPR002641">
    <property type="entry name" value="PNPLA_dom"/>
</dbReference>
<evidence type="ECO:0000313" key="7">
    <source>
        <dbReference type="Proteomes" id="UP000241158"/>
    </source>
</evidence>
<keyword evidence="2 4" id="KW-0442">Lipid degradation</keyword>
<dbReference type="OrthoDB" id="5290098at2"/>
<dbReference type="AlphaFoldDB" id="A0A2P7B182"/>
<dbReference type="GO" id="GO:0016787">
    <property type="term" value="F:hydrolase activity"/>
    <property type="evidence" value="ECO:0007669"/>
    <property type="project" value="UniProtKB-UniRule"/>
</dbReference>
<dbReference type="PANTHER" id="PTHR14226">
    <property type="entry name" value="NEUROPATHY TARGET ESTERASE/SWISS CHEESE D.MELANOGASTER"/>
    <property type="match status" value="1"/>
</dbReference>
<organism evidence="6 7">
    <name type="scientific">Phyllobacterium endophyticum</name>
    <dbReference type="NCBI Taxonomy" id="1149773"/>
    <lineage>
        <taxon>Bacteria</taxon>
        <taxon>Pseudomonadati</taxon>
        <taxon>Pseudomonadota</taxon>
        <taxon>Alphaproteobacteria</taxon>
        <taxon>Hyphomicrobiales</taxon>
        <taxon>Phyllobacteriaceae</taxon>
        <taxon>Phyllobacterium</taxon>
    </lineage>
</organism>
<dbReference type="Gene3D" id="3.40.1090.10">
    <property type="entry name" value="Cytosolic phospholipase A2 catalytic domain"/>
    <property type="match status" value="2"/>
</dbReference>
<evidence type="ECO:0000256" key="4">
    <source>
        <dbReference type="PROSITE-ProRule" id="PRU01161"/>
    </source>
</evidence>
<feature type="active site" description="Proton acceptor" evidence="4">
    <location>
        <position position="187"/>
    </location>
</feature>
<dbReference type="GO" id="GO:0016042">
    <property type="term" value="P:lipid catabolic process"/>
    <property type="evidence" value="ECO:0007669"/>
    <property type="project" value="UniProtKB-UniRule"/>
</dbReference>
<evidence type="ECO:0000259" key="5">
    <source>
        <dbReference type="PROSITE" id="PS51635"/>
    </source>
</evidence>
<evidence type="ECO:0000256" key="2">
    <source>
        <dbReference type="ARBA" id="ARBA00022963"/>
    </source>
</evidence>
<dbReference type="PANTHER" id="PTHR14226:SF76">
    <property type="entry name" value="NTE FAMILY PROTEIN RSSA"/>
    <property type="match status" value="1"/>
</dbReference>
<feature type="domain" description="PNPLA" evidence="5">
    <location>
        <begin position="26"/>
        <end position="200"/>
    </location>
</feature>
<reference evidence="7" key="1">
    <citation type="submission" date="2017-11" db="EMBL/GenBank/DDBJ databases">
        <authorList>
            <person name="Kuznetsova I."/>
            <person name="Sazanova A."/>
            <person name="Chirak E."/>
            <person name="Safronova V."/>
            <person name="Willems A."/>
        </authorList>
    </citation>
    <scope>NUCLEOTIDE SEQUENCE [LARGE SCALE GENOMIC DNA]</scope>
    <source>
        <strain evidence="7">PEPV15</strain>
    </source>
</reference>
<dbReference type="RefSeq" id="WP_106715541.1">
    <property type="nucleotide sequence ID" value="NZ_JACHXT010000004.1"/>
</dbReference>
<keyword evidence="1 4" id="KW-0378">Hydrolase</keyword>
<dbReference type="PROSITE" id="PS51635">
    <property type="entry name" value="PNPLA"/>
    <property type="match status" value="1"/>
</dbReference>
<proteinExistence type="predicted"/>
<feature type="short sequence motif" description="DGA/G" evidence="4">
    <location>
        <begin position="187"/>
        <end position="189"/>
    </location>
</feature>
<dbReference type="InterPro" id="IPR016035">
    <property type="entry name" value="Acyl_Trfase/lysoPLipase"/>
</dbReference>
<comment type="caution">
    <text evidence="6">The sequence shown here is derived from an EMBL/GenBank/DDBJ whole genome shotgun (WGS) entry which is preliminary data.</text>
</comment>
<name>A0A2P7B182_9HYPH</name>
<dbReference type="EMBL" id="PGGN01000001">
    <property type="protein sequence ID" value="PSH60225.1"/>
    <property type="molecule type" value="Genomic_DNA"/>
</dbReference>
<gene>
    <name evidence="6" type="ORF">CU100_05875</name>
</gene>
<dbReference type="Proteomes" id="UP000241158">
    <property type="component" value="Unassembled WGS sequence"/>
</dbReference>
<evidence type="ECO:0000256" key="3">
    <source>
        <dbReference type="ARBA" id="ARBA00023098"/>
    </source>
</evidence>
<accession>A0A2P7B182</accession>
<sequence length="300" mass="32098">MIAGDLADTEGTTRGDSAVAGPTFAIALGGGGARGIAHINIIEALDELGVKPTAISGSSIGAIMGAGMAAGMSGRQMREYAVATLSRRGEIAARLWRLRPASFGEMLGGGIRFSQFNIERVLKGFLPVAIPQTFEELQIPLSVTATDFYGQREVRIDEGDLYSAIAASAALPALFRPVLRDERILIDGGIYNPIPFDHLKGKADFVIAIDVIGGPEGDIGKQPSSIEAMFGASQLMMQSIIATRLRNDPPAIFLRPSVARFGVLDFMRVEQVLNESVAIKDELKRAVDAAITYVEHRELE</sequence>